<dbReference type="Proteomes" id="UP000005337">
    <property type="component" value="Unassembled WGS sequence"/>
</dbReference>
<evidence type="ECO:0008006" key="3">
    <source>
        <dbReference type="Google" id="ProtNLM"/>
    </source>
</evidence>
<organism evidence="1 2">
    <name type="scientific">Clostridium perfringens E str. JGS1987</name>
    <dbReference type="NCBI Taxonomy" id="451755"/>
    <lineage>
        <taxon>Bacteria</taxon>
        <taxon>Bacillati</taxon>
        <taxon>Bacillota</taxon>
        <taxon>Clostridia</taxon>
        <taxon>Eubacteriales</taxon>
        <taxon>Clostridiaceae</taxon>
        <taxon>Clostridium</taxon>
    </lineage>
</organism>
<name>B1BVM3_CLOPF</name>
<proteinExistence type="predicted"/>
<dbReference type="EMBL" id="ABDW01000026">
    <property type="protein sequence ID" value="EDT14244.1"/>
    <property type="molecule type" value="Genomic_DNA"/>
</dbReference>
<comment type="caution">
    <text evidence="1">The sequence shown here is derived from an EMBL/GenBank/DDBJ whole genome shotgun (WGS) entry which is preliminary data.</text>
</comment>
<dbReference type="AlphaFoldDB" id="B1BVM3"/>
<dbReference type="RefSeq" id="WP_003464920.1">
    <property type="nucleotide sequence ID" value="NZ_ABDW01000026.1"/>
</dbReference>
<protein>
    <recommendedName>
        <fullName evidence="3">N-acetyltransferase domain-containing protein</fullName>
    </recommendedName>
</protein>
<evidence type="ECO:0000313" key="1">
    <source>
        <dbReference type="EMBL" id="EDT14244.1"/>
    </source>
</evidence>
<reference evidence="1 2" key="1">
    <citation type="submission" date="2007-07" db="EMBL/GenBank/DDBJ databases">
        <title>Annotation of Clostridium perfringens E str. JGS1987.</title>
        <authorList>
            <person name="Paulsen I."/>
            <person name="Sebastian Y."/>
        </authorList>
    </citation>
    <scope>NUCLEOTIDE SEQUENCE [LARGE SCALE GENOMIC DNA]</scope>
    <source>
        <strain evidence="2">E str. JGS1987</strain>
    </source>
</reference>
<accession>B1BVM3</accession>
<evidence type="ECO:0000313" key="2">
    <source>
        <dbReference type="Proteomes" id="UP000005337"/>
    </source>
</evidence>
<gene>
    <name evidence="1" type="ORF">AC3_A0303</name>
</gene>
<sequence>MNIELNSKIQSLNRLNSLDQENKLKELTFLKNSNSRTLNNINNNLSCNPPFQIKNFLFFLKSLSDEFFIIQRNNKAEFSLLKKDFSQYIEIALSGNSNILPNKSLDSLNLEVFFLISYRKGERLGINFLEKYISLSKKLDIPIILYCEKKLCAYYERLGFKIIKVNLIGEYLMAYNF</sequence>